<proteinExistence type="predicted"/>
<reference evidence="5" key="1">
    <citation type="submission" date="2017-02" db="UniProtKB">
        <authorList>
            <consortium name="WormBaseParasite"/>
        </authorList>
    </citation>
    <scope>IDENTIFICATION</scope>
</reference>
<dbReference type="Proteomes" id="UP000038040">
    <property type="component" value="Unplaced"/>
</dbReference>
<evidence type="ECO:0000259" key="1">
    <source>
        <dbReference type="Pfam" id="PF24524"/>
    </source>
</evidence>
<keyword evidence="4" id="KW-1185">Reference proteome</keyword>
<dbReference type="InterPro" id="IPR056017">
    <property type="entry name" value="DUF7596"/>
</dbReference>
<evidence type="ECO:0000313" key="5">
    <source>
        <dbReference type="WBParaSite" id="DME_0000968701-mRNA-1"/>
    </source>
</evidence>
<protein>
    <recommendedName>
        <fullName evidence="1">DUF7596 domain-containing protein</fullName>
    </recommendedName>
</protein>
<dbReference type="AlphaFoldDB" id="A0A0N4UP20"/>
<sequence length="197" mass="22467">MVKSNYLTIKYPLCVVSPNIETIKNIPESSTAFIRDLDGCVNAILSMVKYSSTHAYCILAEIKRDIKDKFISIEEDTKNIPGAFTIAKFKETVEDKRLLPIYVQVHHNFKYQLAMEHLVNQLSTSTLGKNNLELKKNITIDLAAEDDFNFWRDQAGFIITDRQQLSELTVKVSSFLSELQQSSGKYSLLKLNGLIKR</sequence>
<organism evidence="3 5">
    <name type="scientific">Dracunculus medinensis</name>
    <name type="common">Guinea worm</name>
    <dbReference type="NCBI Taxonomy" id="318479"/>
    <lineage>
        <taxon>Eukaryota</taxon>
        <taxon>Metazoa</taxon>
        <taxon>Ecdysozoa</taxon>
        <taxon>Nematoda</taxon>
        <taxon>Chromadorea</taxon>
        <taxon>Rhabditida</taxon>
        <taxon>Spirurina</taxon>
        <taxon>Dracunculoidea</taxon>
        <taxon>Dracunculidae</taxon>
        <taxon>Dracunculus</taxon>
    </lineage>
</organism>
<reference evidence="2 4" key="2">
    <citation type="submission" date="2018-11" db="EMBL/GenBank/DDBJ databases">
        <authorList>
            <consortium name="Pathogen Informatics"/>
        </authorList>
    </citation>
    <scope>NUCLEOTIDE SEQUENCE [LARGE SCALE GENOMIC DNA]</scope>
</reference>
<dbReference type="OrthoDB" id="5912250at2759"/>
<feature type="domain" description="DUF7596" evidence="1">
    <location>
        <begin position="18"/>
        <end position="159"/>
    </location>
</feature>
<dbReference type="EMBL" id="UYYG01001241">
    <property type="protein sequence ID" value="VDN60759.1"/>
    <property type="molecule type" value="Genomic_DNA"/>
</dbReference>
<evidence type="ECO:0000313" key="4">
    <source>
        <dbReference type="Proteomes" id="UP000274756"/>
    </source>
</evidence>
<name>A0A0N4UP20_DRAME</name>
<dbReference type="Pfam" id="PF24524">
    <property type="entry name" value="DUF7596"/>
    <property type="match status" value="1"/>
</dbReference>
<dbReference type="Proteomes" id="UP000274756">
    <property type="component" value="Unassembled WGS sequence"/>
</dbReference>
<dbReference type="WBParaSite" id="DME_0000968701-mRNA-1">
    <property type="protein sequence ID" value="DME_0000968701-mRNA-1"/>
    <property type="gene ID" value="DME_0000968701"/>
</dbReference>
<accession>A0A0N4UP20</accession>
<gene>
    <name evidence="2" type="ORF">DME_LOCUS10732</name>
</gene>
<evidence type="ECO:0000313" key="2">
    <source>
        <dbReference type="EMBL" id="VDN60759.1"/>
    </source>
</evidence>
<evidence type="ECO:0000313" key="3">
    <source>
        <dbReference type="Proteomes" id="UP000038040"/>
    </source>
</evidence>